<gene>
    <name evidence="2" type="ORF">AFI02nite_34400</name>
</gene>
<keyword evidence="1" id="KW-0732">Signal</keyword>
<proteinExistence type="predicted"/>
<sequence length="133" mass="14688">MNMLCLIKSLLLVALLCVNVGAHAKDPMSVMLPVITPELTPGKVLATKTPTYLGMPLFIVGDDELSHRWLTMRAPYLKSIHAVGMVVNVKTQAGLARMKSYGLTIYPVHGRDFARAFGLSHYPVLIKDKEIKQ</sequence>
<protein>
    <recommendedName>
        <fullName evidence="4">Integrating conjugative element protein</fullName>
    </recommendedName>
</protein>
<accession>A0A510UL89</accession>
<dbReference type="EMBL" id="BJTZ01000029">
    <property type="protein sequence ID" value="GEK15404.1"/>
    <property type="molecule type" value="Genomic_DNA"/>
</dbReference>
<name>A0A510UL89_ALIFS</name>
<evidence type="ECO:0000313" key="3">
    <source>
        <dbReference type="Proteomes" id="UP000321787"/>
    </source>
</evidence>
<comment type="caution">
    <text evidence="2">The sequence shown here is derived from an EMBL/GenBank/DDBJ whole genome shotgun (WGS) entry which is preliminary data.</text>
</comment>
<reference evidence="2 3" key="1">
    <citation type="submission" date="2019-07" db="EMBL/GenBank/DDBJ databases">
        <title>Whole genome shotgun sequence of Aliivibrio fischeri NBRC 101058.</title>
        <authorList>
            <person name="Hosoyama A."/>
            <person name="Uohara A."/>
            <person name="Ohji S."/>
            <person name="Ichikawa N."/>
        </authorList>
    </citation>
    <scope>NUCLEOTIDE SEQUENCE [LARGE SCALE GENOMIC DNA]</scope>
    <source>
        <strain evidence="2 3">NBRC 101058</strain>
    </source>
</reference>
<evidence type="ECO:0000313" key="2">
    <source>
        <dbReference type="EMBL" id="GEK15404.1"/>
    </source>
</evidence>
<feature type="chain" id="PRO_5022188147" description="Integrating conjugative element protein" evidence="1">
    <location>
        <begin position="25"/>
        <end position="133"/>
    </location>
</feature>
<dbReference type="NCBIfam" id="TIGR03765">
    <property type="entry name" value="ICE_PFL_4695"/>
    <property type="match status" value="1"/>
</dbReference>
<dbReference type="Pfam" id="PF11072">
    <property type="entry name" value="DUF2859"/>
    <property type="match status" value="1"/>
</dbReference>
<dbReference type="Proteomes" id="UP000321787">
    <property type="component" value="Unassembled WGS sequence"/>
</dbReference>
<dbReference type="InterPro" id="IPR021300">
    <property type="entry name" value="Integr_conj_element_PFL4695"/>
</dbReference>
<dbReference type="AlphaFoldDB" id="A0A510UL89"/>
<organism evidence="2 3">
    <name type="scientific">Aliivibrio fischeri</name>
    <name type="common">Vibrio fischeri</name>
    <dbReference type="NCBI Taxonomy" id="668"/>
    <lineage>
        <taxon>Bacteria</taxon>
        <taxon>Pseudomonadati</taxon>
        <taxon>Pseudomonadota</taxon>
        <taxon>Gammaproteobacteria</taxon>
        <taxon>Vibrionales</taxon>
        <taxon>Vibrionaceae</taxon>
        <taxon>Aliivibrio</taxon>
    </lineage>
</organism>
<evidence type="ECO:0000256" key="1">
    <source>
        <dbReference type="SAM" id="SignalP"/>
    </source>
</evidence>
<evidence type="ECO:0008006" key="4">
    <source>
        <dbReference type="Google" id="ProtNLM"/>
    </source>
</evidence>
<feature type="signal peptide" evidence="1">
    <location>
        <begin position="1"/>
        <end position="24"/>
    </location>
</feature>